<dbReference type="EMBL" id="HBUE01237602">
    <property type="protein sequence ID" value="CAG6547843.1"/>
    <property type="molecule type" value="Transcribed_RNA"/>
</dbReference>
<feature type="compositionally biased region" description="Low complexity" evidence="1">
    <location>
        <begin position="309"/>
        <end position="327"/>
    </location>
</feature>
<evidence type="ECO:0000313" key="2">
    <source>
        <dbReference type="EMBL" id="CAG6547843.1"/>
    </source>
</evidence>
<feature type="region of interest" description="Disordered" evidence="1">
    <location>
        <begin position="308"/>
        <end position="342"/>
    </location>
</feature>
<dbReference type="EMBL" id="HBUE01344535">
    <property type="protein sequence ID" value="CAG6600046.1"/>
    <property type="molecule type" value="Transcribed_RNA"/>
</dbReference>
<protein>
    <submittedName>
        <fullName evidence="2">(northern house mosquito) hypothetical protein</fullName>
    </submittedName>
</protein>
<reference evidence="2" key="1">
    <citation type="submission" date="2021-05" db="EMBL/GenBank/DDBJ databases">
        <authorList>
            <person name="Alioto T."/>
            <person name="Alioto T."/>
            <person name="Gomez Garrido J."/>
        </authorList>
    </citation>
    <scope>NUCLEOTIDE SEQUENCE</scope>
</reference>
<proteinExistence type="predicted"/>
<sequence length="342" mass="37324">MSRYLILHRLAPMVVRTLSVTRLVGVIKPSTVGKVSHSRARRISSRAPETTFTRRSCIPMASLMRSHSSPGSPASSSSSSVFWAAQMKRIAATTNSSFRFSPGSLSVFSRGQICLKMSRISTWRMLARVRCSRYCRVKVTSGRVRKKRLSPQVSESRLRAGVALSISSSMSIETLQSIRVSVCRFWPIDGHQEAAPTMVSSRKAARVWRSLVELVSVWIGAQLLVSTVPRGKVSTSLSTRVGLWPMIWFQRRQTSRALASCVAVSFWKMLVQTLGGNFAGAAAASLTTESYAGGAFFDCSLLVPANPASSFASSRSNRSSRSSSRSSPEADGPCSTDRQITQ</sequence>
<evidence type="ECO:0000256" key="1">
    <source>
        <dbReference type="SAM" id="MobiDB-lite"/>
    </source>
</evidence>
<accession>A0A8D8I6R6</accession>
<dbReference type="AlphaFoldDB" id="A0A8D8I6R6"/>
<organism evidence="2">
    <name type="scientific">Culex pipiens</name>
    <name type="common">House mosquito</name>
    <dbReference type="NCBI Taxonomy" id="7175"/>
    <lineage>
        <taxon>Eukaryota</taxon>
        <taxon>Metazoa</taxon>
        <taxon>Ecdysozoa</taxon>
        <taxon>Arthropoda</taxon>
        <taxon>Hexapoda</taxon>
        <taxon>Insecta</taxon>
        <taxon>Pterygota</taxon>
        <taxon>Neoptera</taxon>
        <taxon>Endopterygota</taxon>
        <taxon>Diptera</taxon>
        <taxon>Nematocera</taxon>
        <taxon>Culicoidea</taxon>
        <taxon>Culicidae</taxon>
        <taxon>Culicinae</taxon>
        <taxon>Culicini</taxon>
        <taxon>Culex</taxon>
        <taxon>Culex</taxon>
    </lineage>
</organism>
<name>A0A8D8I6R6_CULPI</name>